<dbReference type="Pfam" id="PF01663">
    <property type="entry name" value="Phosphodiest"/>
    <property type="match status" value="1"/>
</dbReference>
<dbReference type="Gene3D" id="3.40.720.10">
    <property type="entry name" value="Alkaline Phosphatase, subunit A"/>
    <property type="match status" value="2"/>
</dbReference>
<comment type="caution">
    <text evidence="1">The sequence shown here is derived from an EMBL/GenBank/DDBJ whole genome shotgun (WGS) entry which is preliminary data.</text>
</comment>
<evidence type="ECO:0000313" key="2">
    <source>
        <dbReference type="Proteomes" id="UP001596333"/>
    </source>
</evidence>
<sequence>MKTAIIGLDGATYRVIDEYRDELPTLSRLIDGGYHSVLNSTQPPTTSVAWPSFATGQNPAKYGMFDFMGRFPDELNFYINDARKKGFDFFWEYIDEPIGLASIPLIPYHSSDGFFIQGSLARINQDQITQPPALKDAIPDYYDYRINWRDDNEEILDGVMKRIAAREEFFKYLINECDVPLYFLMFNAIDHIQHHFWAFMDGSHPAHTDSQYNTAIRDAYKRFDEALENILACFDEPVNVLVASDHGFKPCHTEVNINALLNEWDYLEYEFQTSGAMLAEAYNRLTKYISPETIASLLPDSAQSAAKSRMPKNDRISDAIDWSRSKAYSFGVMPNVYLNLMGREKFGQVSQAAYDGLCDELAKMFLDLEDPKTGDQVFKRVHRRDELYQGPYIEQAPDLVLETNEGFYCSGNLGTTVFERKTSPTPNSGVHEQAGILIANGPDIANVECRETDGIADVAPSILHLLGYSIPESIDGTVITEMETTGREPVSSDRQKAEKRHVQDRVLALKQLGMI</sequence>
<dbReference type="PANTHER" id="PTHR10151:SF120">
    <property type="entry name" value="BIS(5'-ADENOSYL)-TRIPHOSPHATASE"/>
    <property type="match status" value="1"/>
</dbReference>
<organism evidence="1 2">
    <name type="scientific">Halorubrum trueperi</name>
    <dbReference type="NCBI Taxonomy" id="2004704"/>
    <lineage>
        <taxon>Archaea</taxon>
        <taxon>Methanobacteriati</taxon>
        <taxon>Methanobacteriota</taxon>
        <taxon>Stenosarchaea group</taxon>
        <taxon>Halobacteria</taxon>
        <taxon>Halobacteriales</taxon>
        <taxon>Haloferacaceae</taxon>
        <taxon>Halorubrum</taxon>
    </lineage>
</organism>
<keyword evidence="2" id="KW-1185">Reference proteome</keyword>
<dbReference type="GO" id="GO:0016787">
    <property type="term" value="F:hydrolase activity"/>
    <property type="evidence" value="ECO:0007669"/>
    <property type="project" value="UniProtKB-ARBA"/>
</dbReference>
<evidence type="ECO:0000313" key="1">
    <source>
        <dbReference type="EMBL" id="MFC6888248.1"/>
    </source>
</evidence>
<proteinExistence type="predicted"/>
<accession>A0ABD5UGH3</accession>
<dbReference type="SUPFAM" id="SSF53649">
    <property type="entry name" value="Alkaline phosphatase-like"/>
    <property type="match status" value="1"/>
</dbReference>
<dbReference type="InterPro" id="IPR002591">
    <property type="entry name" value="Phosphodiest/P_Trfase"/>
</dbReference>
<name>A0ABD5UGH3_9EURY</name>
<dbReference type="RefSeq" id="WP_379765061.1">
    <property type="nucleotide sequence ID" value="NZ_JBHSXI010000001.1"/>
</dbReference>
<dbReference type="InterPro" id="IPR017850">
    <property type="entry name" value="Alkaline_phosphatase_core_sf"/>
</dbReference>
<protein>
    <submittedName>
        <fullName evidence="1">Alkaline phosphatase family protein</fullName>
    </submittedName>
</protein>
<dbReference type="EMBL" id="JBHSXI010000001">
    <property type="protein sequence ID" value="MFC6888248.1"/>
    <property type="molecule type" value="Genomic_DNA"/>
</dbReference>
<dbReference type="Proteomes" id="UP001596333">
    <property type="component" value="Unassembled WGS sequence"/>
</dbReference>
<reference evidence="1 2" key="1">
    <citation type="journal article" date="2019" name="Int. J. Syst. Evol. Microbiol.">
        <title>The Global Catalogue of Microorganisms (GCM) 10K type strain sequencing project: providing services to taxonomists for standard genome sequencing and annotation.</title>
        <authorList>
            <consortium name="The Broad Institute Genomics Platform"/>
            <consortium name="The Broad Institute Genome Sequencing Center for Infectious Disease"/>
            <person name="Wu L."/>
            <person name="Ma J."/>
        </authorList>
    </citation>
    <scope>NUCLEOTIDE SEQUENCE [LARGE SCALE GENOMIC DNA]</scope>
    <source>
        <strain evidence="1 2">Y73</strain>
    </source>
</reference>
<dbReference type="AlphaFoldDB" id="A0ABD5UGH3"/>
<gene>
    <name evidence="1" type="ORF">ACFQEY_04170</name>
</gene>
<dbReference type="PANTHER" id="PTHR10151">
    <property type="entry name" value="ECTONUCLEOTIDE PYROPHOSPHATASE/PHOSPHODIESTERASE"/>
    <property type="match status" value="1"/>
</dbReference>